<comment type="caution">
    <text evidence="1">The sequence shown here is derived from an EMBL/GenBank/DDBJ whole genome shotgun (WGS) entry which is preliminary data.</text>
</comment>
<organism evidence="1 2">
    <name type="scientific">Dentiscutata erythropus</name>
    <dbReference type="NCBI Taxonomy" id="1348616"/>
    <lineage>
        <taxon>Eukaryota</taxon>
        <taxon>Fungi</taxon>
        <taxon>Fungi incertae sedis</taxon>
        <taxon>Mucoromycota</taxon>
        <taxon>Glomeromycotina</taxon>
        <taxon>Glomeromycetes</taxon>
        <taxon>Diversisporales</taxon>
        <taxon>Gigasporaceae</taxon>
        <taxon>Dentiscutata</taxon>
    </lineage>
</organism>
<protein>
    <submittedName>
        <fullName evidence="1">18228_t:CDS:1</fullName>
    </submittedName>
</protein>
<feature type="non-terminal residue" evidence="1">
    <location>
        <position position="81"/>
    </location>
</feature>
<name>A0A9N9IB55_9GLOM</name>
<keyword evidence="2" id="KW-1185">Reference proteome</keyword>
<accession>A0A9N9IB55</accession>
<dbReference type="Proteomes" id="UP000789405">
    <property type="component" value="Unassembled WGS sequence"/>
</dbReference>
<sequence length="81" mass="9501">MQVNSIVGKHNYDMNPQVAEMASKYQKLAYKILDKIKFWTINEKLGLTTQYNLLVTLFSRKVIYKKDLSNAIQRFKDQAKS</sequence>
<reference evidence="1" key="1">
    <citation type="submission" date="2021-06" db="EMBL/GenBank/DDBJ databases">
        <authorList>
            <person name="Kallberg Y."/>
            <person name="Tangrot J."/>
            <person name="Rosling A."/>
        </authorList>
    </citation>
    <scope>NUCLEOTIDE SEQUENCE</scope>
    <source>
        <strain evidence="1">MA453B</strain>
    </source>
</reference>
<dbReference type="AlphaFoldDB" id="A0A9N9IB55"/>
<evidence type="ECO:0000313" key="2">
    <source>
        <dbReference type="Proteomes" id="UP000789405"/>
    </source>
</evidence>
<dbReference type="OrthoDB" id="2437090at2759"/>
<dbReference type="EMBL" id="CAJVPY010011433">
    <property type="protein sequence ID" value="CAG8726992.1"/>
    <property type="molecule type" value="Genomic_DNA"/>
</dbReference>
<evidence type="ECO:0000313" key="1">
    <source>
        <dbReference type="EMBL" id="CAG8726992.1"/>
    </source>
</evidence>
<proteinExistence type="predicted"/>
<gene>
    <name evidence="1" type="ORF">DERYTH_LOCUS14797</name>
</gene>